<gene>
    <name evidence="1" type="ORF">PAHAL_9G570000</name>
</gene>
<name>A0A2S3ITC0_9POAL</name>
<evidence type="ECO:0000313" key="1">
    <source>
        <dbReference type="EMBL" id="PAN51100.1"/>
    </source>
</evidence>
<reference evidence="1" key="1">
    <citation type="submission" date="2018-04" db="EMBL/GenBank/DDBJ databases">
        <title>WGS assembly of Panicum hallii.</title>
        <authorList>
            <person name="Lovell J."/>
            <person name="Jenkins J."/>
            <person name="Lowry D."/>
            <person name="Mamidi S."/>
            <person name="Sreedasyam A."/>
            <person name="Weng X."/>
            <person name="Barry K."/>
            <person name="Bonette J."/>
            <person name="Campitelli B."/>
            <person name="Daum C."/>
            <person name="Gordon S."/>
            <person name="Gould B."/>
            <person name="Lipzen A."/>
            <person name="Macqueen A."/>
            <person name="Palacio-Mejia J."/>
            <person name="Plott C."/>
            <person name="Shakirov E."/>
            <person name="Shu S."/>
            <person name="Yoshinaga Y."/>
            <person name="Zane M."/>
            <person name="Rokhsar D."/>
            <person name="Grimwood J."/>
            <person name="Schmutz J."/>
            <person name="Juenger T."/>
        </authorList>
    </citation>
    <scope>NUCLEOTIDE SEQUENCE [LARGE SCALE GENOMIC DNA]</scope>
    <source>
        <strain evidence="1">FIL2</strain>
    </source>
</reference>
<sequence length="88" mass="10126">MHGRSRTAECDNLQKHATCATQKRVGEKVHVVKKEKEIHKSLHERFLQPTSYSARSLIHRTTSGLQDYFVRIARPQLIPWCILGLVSC</sequence>
<dbReference type="Gramene" id="PAN51100">
    <property type="protein sequence ID" value="PAN51100"/>
    <property type="gene ID" value="PAHAL_9G570000"/>
</dbReference>
<protein>
    <submittedName>
        <fullName evidence="1">Uncharacterized protein</fullName>
    </submittedName>
</protein>
<proteinExistence type="predicted"/>
<dbReference type="AlphaFoldDB" id="A0A2S3ITC0"/>
<dbReference type="EMBL" id="CM008054">
    <property type="protein sequence ID" value="PAN51100.1"/>
    <property type="molecule type" value="Genomic_DNA"/>
</dbReference>
<dbReference type="Proteomes" id="UP000243499">
    <property type="component" value="Chromosome 9"/>
</dbReference>
<accession>A0A2S3ITC0</accession>
<organism evidence="1">
    <name type="scientific">Panicum hallii</name>
    <dbReference type="NCBI Taxonomy" id="206008"/>
    <lineage>
        <taxon>Eukaryota</taxon>
        <taxon>Viridiplantae</taxon>
        <taxon>Streptophyta</taxon>
        <taxon>Embryophyta</taxon>
        <taxon>Tracheophyta</taxon>
        <taxon>Spermatophyta</taxon>
        <taxon>Magnoliopsida</taxon>
        <taxon>Liliopsida</taxon>
        <taxon>Poales</taxon>
        <taxon>Poaceae</taxon>
        <taxon>PACMAD clade</taxon>
        <taxon>Panicoideae</taxon>
        <taxon>Panicodae</taxon>
        <taxon>Paniceae</taxon>
        <taxon>Panicinae</taxon>
        <taxon>Panicum</taxon>
        <taxon>Panicum sect. Panicum</taxon>
    </lineage>
</organism>